<dbReference type="InterPro" id="IPR036291">
    <property type="entry name" value="NAD(P)-bd_dom_sf"/>
</dbReference>
<dbReference type="Gene3D" id="1.10.1040.50">
    <property type="match status" value="1"/>
</dbReference>
<dbReference type="GO" id="GO:0070403">
    <property type="term" value="F:NAD+ binding"/>
    <property type="evidence" value="ECO:0007669"/>
    <property type="project" value="InterPro"/>
</dbReference>
<protein>
    <submittedName>
        <fullName evidence="4">Putative 3-hydroxyacyl-CoA dehydrogenase</fullName>
        <ecNumber evidence="4">1.1.1.35</ecNumber>
    </submittedName>
</protein>
<proteinExistence type="predicted"/>
<accession>F8LBZ6</accession>
<reference evidence="4" key="1">
    <citation type="submission" date="2011-05" db="EMBL/GenBank/DDBJ databases">
        <title>Unity in variety -- the pan-genome of the Chlamydiae.</title>
        <authorList>
            <person name="Collingro A."/>
            <person name="Tischler P."/>
            <person name="Weinmaier T."/>
            <person name="Penz T."/>
            <person name="Heinz E."/>
            <person name="Brunham R.C."/>
            <person name="Read T.D."/>
            <person name="Bavoil P.M."/>
            <person name="Sachse K."/>
            <person name="Kahane S."/>
            <person name="Friedman M.G."/>
            <person name="Rattei T."/>
            <person name="Myers G.S.A."/>
            <person name="Horn M."/>
        </authorList>
    </citation>
    <scope>NUCLEOTIDE SEQUENCE</scope>
    <source>
        <strain evidence="4">2032/99</strain>
    </source>
</reference>
<dbReference type="EMBL" id="FR872644">
    <property type="protein sequence ID" value="CCB91010.1"/>
    <property type="molecule type" value="Genomic_DNA"/>
</dbReference>
<dbReference type="Pfam" id="PF02737">
    <property type="entry name" value="3HCDH_N"/>
    <property type="match status" value="1"/>
</dbReference>
<dbReference type="InterPro" id="IPR008927">
    <property type="entry name" value="6-PGluconate_DH-like_C_sf"/>
</dbReference>
<dbReference type="Pfam" id="PF00725">
    <property type="entry name" value="3HCDH"/>
    <property type="match status" value="1"/>
</dbReference>
<dbReference type="InterPro" id="IPR006176">
    <property type="entry name" value="3-OHacyl-CoA_DH_NAD-bd"/>
</dbReference>
<dbReference type="Gene3D" id="3.40.50.720">
    <property type="entry name" value="NAD(P)-binding Rossmann-like Domain"/>
    <property type="match status" value="1"/>
</dbReference>
<feature type="domain" description="3-hydroxyacyl-CoA dehydrogenase NAD binding" evidence="3">
    <location>
        <begin position="69"/>
        <end position="220"/>
    </location>
</feature>
<dbReference type="SUPFAM" id="SSF48179">
    <property type="entry name" value="6-phosphogluconate dehydrogenase C-terminal domain-like"/>
    <property type="match status" value="1"/>
</dbReference>
<sequence>MLNEKLTSVAVIGAGGKMGSGISLLLLREIACLEASKEGRVGSGAYTLTLIDSNVKSLSGLRNYLRAQMTRFAEKQINDLREYYKNDQRLVSNQEMIETFVQGAIDCLRFEEEIAQAKNAHLIFEAIVEEMDVKTRVFSELKKTASESALFFTNTSSLPIGVLAEASGLKGRMIGYHFYNPPAVQKLLEIIPAAENDESFAALADELAKRLGKIIVYSKDVAGFIGNGHFLREINEALKEVSELESSYTLVEALCFVDQMTRDLLIRPMGIFQLFDYVGIDVLFRVMQIMARYLKIEFHSGLIDQMVAAGCTGGQYSDGSQKDGFFQYRGHTIEKIYDLKAKAYVDLPNDLIGELPKGHLPWKVMGKEKNREELLKRYLRNLFELDTLAARIASSHLLKSRDIARKLVADGVARSINDVNTVIVNGFYHLYGPDDEHLPQEVYK</sequence>
<dbReference type="InterPro" id="IPR006108">
    <property type="entry name" value="3HC_DH_C"/>
</dbReference>
<organism evidence="4">
    <name type="scientific">Waddlia chondrophila 2032/99</name>
    <dbReference type="NCBI Taxonomy" id="765953"/>
    <lineage>
        <taxon>Bacteria</taxon>
        <taxon>Pseudomonadati</taxon>
        <taxon>Chlamydiota</taxon>
        <taxon>Chlamydiia</taxon>
        <taxon>Parachlamydiales</taxon>
        <taxon>Waddliaceae</taxon>
        <taxon>Waddlia</taxon>
    </lineage>
</organism>
<evidence type="ECO:0000259" key="3">
    <source>
        <dbReference type="Pfam" id="PF02737"/>
    </source>
</evidence>
<dbReference type="PANTHER" id="PTHR48075:SF7">
    <property type="entry name" value="3-HYDROXYACYL-COA DEHYDROGENASE-RELATED"/>
    <property type="match status" value="1"/>
</dbReference>
<dbReference type="EC" id="1.1.1.35" evidence="4"/>
<name>F8LBZ6_9BACT</name>
<evidence type="ECO:0000313" key="4">
    <source>
        <dbReference type="EMBL" id="CCB91010.1"/>
    </source>
</evidence>
<dbReference type="GO" id="GO:0003857">
    <property type="term" value="F:(3S)-3-hydroxyacyl-CoA dehydrogenase (NAD+) activity"/>
    <property type="evidence" value="ECO:0007669"/>
    <property type="project" value="UniProtKB-EC"/>
</dbReference>
<feature type="domain" description="3-hydroxyacyl-CoA dehydrogenase C-terminal" evidence="2">
    <location>
        <begin position="223"/>
        <end position="317"/>
    </location>
</feature>
<dbReference type="AlphaFoldDB" id="F8LBZ6"/>
<gene>
    <name evidence="4" type="ORF">WCH_AZ07560</name>
</gene>
<dbReference type="GO" id="GO:0006631">
    <property type="term" value="P:fatty acid metabolic process"/>
    <property type="evidence" value="ECO:0007669"/>
    <property type="project" value="InterPro"/>
</dbReference>
<evidence type="ECO:0000256" key="1">
    <source>
        <dbReference type="ARBA" id="ARBA00023002"/>
    </source>
</evidence>
<dbReference type="SUPFAM" id="SSF51735">
    <property type="entry name" value="NAD(P)-binding Rossmann-fold domains"/>
    <property type="match status" value="1"/>
</dbReference>
<evidence type="ECO:0000259" key="2">
    <source>
        <dbReference type="Pfam" id="PF00725"/>
    </source>
</evidence>
<keyword evidence="1 4" id="KW-0560">Oxidoreductase</keyword>
<dbReference type="PANTHER" id="PTHR48075">
    <property type="entry name" value="3-HYDROXYACYL-COA DEHYDROGENASE FAMILY PROTEIN"/>
    <property type="match status" value="1"/>
</dbReference>